<proteinExistence type="predicted"/>
<comment type="caution">
    <text evidence="1">The sequence shown here is derived from an EMBL/GenBank/DDBJ whole genome shotgun (WGS) entry which is preliminary data.</text>
</comment>
<keyword evidence="2" id="KW-1185">Reference proteome</keyword>
<evidence type="ECO:0000313" key="1">
    <source>
        <dbReference type="EMBL" id="GAA1213958.1"/>
    </source>
</evidence>
<reference evidence="1 2" key="1">
    <citation type="journal article" date="2019" name="Int. J. Syst. Evol. Microbiol.">
        <title>The Global Catalogue of Microorganisms (GCM) 10K type strain sequencing project: providing services to taxonomists for standard genome sequencing and annotation.</title>
        <authorList>
            <consortium name="The Broad Institute Genomics Platform"/>
            <consortium name="The Broad Institute Genome Sequencing Center for Infectious Disease"/>
            <person name="Wu L."/>
            <person name="Ma J."/>
        </authorList>
    </citation>
    <scope>NUCLEOTIDE SEQUENCE [LARGE SCALE GENOMIC DNA]</scope>
    <source>
        <strain evidence="1 2">JCM 12762</strain>
    </source>
</reference>
<organism evidence="1 2">
    <name type="scientific">Rhodoglobus aureus</name>
    <dbReference type="NCBI Taxonomy" id="191497"/>
    <lineage>
        <taxon>Bacteria</taxon>
        <taxon>Bacillati</taxon>
        <taxon>Actinomycetota</taxon>
        <taxon>Actinomycetes</taxon>
        <taxon>Micrococcales</taxon>
        <taxon>Microbacteriaceae</taxon>
        <taxon>Rhodoglobus</taxon>
    </lineage>
</organism>
<sequence length="46" mass="5072">MRGWLSARLAEWGLAEWGLAEWGLAEWGLAEWGLRGGCVGAASRKR</sequence>
<dbReference type="Proteomes" id="UP001500943">
    <property type="component" value="Unassembled WGS sequence"/>
</dbReference>
<name>A0ABN1VJR7_9MICO</name>
<evidence type="ECO:0000313" key="2">
    <source>
        <dbReference type="Proteomes" id="UP001500943"/>
    </source>
</evidence>
<protein>
    <submittedName>
        <fullName evidence="1">Uncharacterized protein</fullName>
    </submittedName>
</protein>
<accession>A0ABN1VJR7</accession>
<dbReference type="EMBL" id="BAAAKW010000021">
    <property type="protein sequence ID" value="GAA1213958.1"/>
    <property type="molecule type" value="Genomic_DNA"/>
</dbReference>
<gene>
    <name evidence="1" type="ORF">GCM10009655_11570</name>
</gene>